<evidence type="ECO:0000313" key="3">
    <source>
        <dbReference type="EMBL" id="GAA0952105.1"/>
    </source>
</evidence>
<reference evidence="4" key="1">
    <citation type="journal article" date="2019" name="Int. J. Syst. Evol. Microbiol.">
        <title>The Global Catalogue of Microorganisms (GCM) 10K type strain sequencing project: providing services to taxonomists for standard genome sequencing and annotation.</title>
        <authorList>
            <consortium name="The Broad Institute Genomics Platform"/>
            <consortium name="The Broad Institute Genome Sequencing Center for Infectious Disease"/>
            <person name="Wu L."/>
            <person name="Ma J."/>
        </authorList>
    </citation>
    <scope>NUCLEOTIDE SEQUENCE [LARGE SCALE GENOMIC DNA]</scope>
    <source>
        <strain evidence="4">JCM 11136</strain>
    </source>
</reference>
<accession>A0ABP4BMR7</accession>
<dbReference type="NCBIfam" id="TIGR00350">
    <property type="entry name" value="lytR_cpsA_psr"/>
    <property type="match status" value="1"/>
</dbReference>
<evidence type="ECO:0000313" key="4">
    <source>
        <dbReference type="Proteomes" id="UP001501578"/>
    </source>
</evidence>
<feature type="domain" description="Cell envelope-related transcriptional attenuator" evidence="2">
    <location>
        <begin position="49"/>
        <end position="197"/>
    </location>
</feature>
<dbReference type="InterPro" id="IPR004474">
    <property type="entry name" value="LytR_CpsA_psr"/>
</dbReference>
<dbReference type="PANTHER" id="PTHR33392:SF6">
    <property type="entry name" value="POLYISOPRENYL-TEICHOIC ACID--PEPTIDOGLYCAN TEICHOIC ACID TRANSFERASE TAGU"/>
    <property type="match status" value="1"/>
</dbReference>
<dbReference type="Gene3D" id="3.40.630.190">
    <property type="entry name" value="LCP protein"/>
    <property type="match status" value="1"/>
</dbReference>
<keyword evidence="4" id="KW-1185">Reference proteome</keyword>
<gene>
    <name evidence="3" type="ORF">GCM10009560_73450</name>
</gene>
<dbReference type="EMBL" id="BAAAHQ010000054">
    <property type="protein sequence ID" value="GAA0952105.1"/>
    <property type="molecule type" value="Genomic_DNA"/>
</dbReference>
<sequence>MAAVTALVVAVPTVLLSDQRSRVGGPPAASEPVNLLVIGTDRRTPVGKRAESVLLVHLPADGGPPRLVSVPPNLLVGLPDCARGGAEGQIGAAFEGDRGAECLAGAVEKLTDIRVDHRIEVNFSGFAKLVDTVGGVEVTLGRPIDHRASGLRLTAGRQVLDGAKALAYSRLLLSGDGAQDSRAKRQYKVMRALLERAVPVAKDPARLKPLLDAVNGAVTTDLDVEAMARLAGRTGERWPVFATVPSASQGGLPTLRLRKLEAERLFDELR</sequence>
<dbReference type="Proteomes" id="UP001501578">
    <property type="component" value="Unassembled WGS sequence"/>
</dbReference>
<dbReference type="PANTHER" id="PTHR33392">
    <property type="entry name" value="POLYISOPRENYL-TEICHOIC ACID--PEPTIDOGLYCAN TEICHOIC ACID TRANSFERASE TAGU"/>
    <property type="match status" value="1"/>
</dbReference>
<comment type="similarity">
    <text evidence="1">Belongs to the LytR/CpsA/Psr (LCP) family.</text>
</comment>
<comment type="caution">
    <text evidence="3">The sequence shown here is derived from an EMBL/GenBank/DDBJ whole genome shotgun (WGS) entry which is preliminary data.</text>
</comment>
<protein>
    <recommendedName>
        <fullName evidence="2">Cell envelope-related transcriptional attenuator domain-containing protein</fullName>
    </recommendedName>
</protein>
<evidence type="ECO:0000259" key="2">
    <source>
        <dbReference type="Pfam" id="PF03816"/>
    </source>
</evidence>
<evidence type="ECO:0000256" key="1">
    <source>
        <dbReference type="ARBA" id="ARBA00006068"/>
    </source>
</evidence>
<dbReference type="InterPro" id="IPR050922">
    <property type="entry name" value="LytR/CpsA/Psr_CW_biosynth"/>
</dbReference>
<dbReference type="Pfam" id="PF03816">
    <property type="entry name" value="LytR_cpsA_psr"/>
    <property type="match status" value="1"/>
</dbReference>
<proteinExistence type="inferred from homology"/>
<organism evidence="3 4">
    <name type="scientific">Nonomuraea longicatena</name>
    <dbReference type="NCBI Taxonomy" id="83682"/>
    <lineage>
        <taxon>Bacteria</taxon>
        <taxon>Bacillati</taxon>
        <taxon>Actinomycetota</taxon>
        <taxon>Actinomycetes</taxon>
        <taxon>Streptosporangiales</taxon>
        <taxon>Streptosporangiaceae</taxon>
        <taxon>Nonomuraea</taxon>
    </lineage>
</organism>
<name>A0ABP4BMR7_9ACTN</name>